<dbReference type="GO" id="GO:0004656">
    <property type="term" value="F:procollagen-proline 4-dioxygenase activity"/>
    <property type="evidence" value="ECO:0007669"/>
    <property type="project" value="TreeGrafter"/>
</dbReference>
<evidence type="ECO:0000256" key="1">
    <source>
        <dbReference type="ARBA" id="ARBA00001961"/>
    </source>
</evidence>
<name>A0A0A1SPI1_9HYPO</name>
<dbReference type="HOGENOM" id="CLU_058132_0_0_1"/>
<gene>
    <name evidence="8" type="ORF">VHEMI00123</name>
</gene>
<evidence type="ECO:0000256" key="3">
    <source>
        <dbReference type="ARBA" id="ARBA00022964"/>
    </source>
</evidence>
<accession>A0A0A1SPI1</accession>
<proteinExistence type="predicted"/>
<dbReference type="PANTHER" id="PTHR10869:SF246">
    <property type="entry name" value="TRANSMEMBRANE PROLYL 4-HYDROXYLASE"/>
    <property type="match status" value="1"/>
</dbReference>
<keyword evidence="2" id="KW-0479">Metal-binding</keyword>
<feature type="domain" description="Prolyl 4-hydroxylase alpha subunit" evidence="7">
    <location>
        <begin position="54"/>
        <end position="256"/>
    </location>
</feature>
<dbReference type="AlphaFoldDB" id="A0A0A1SPI1"/>
<protein>
    <recommendedName>
        <fullName evidence="7">Prolyl 4-hydroxylase alpha subunit domain-containing protein</fullName>
    </recommendedName>
</protein>
<keyword evidence="6" id="KW-0732">Signal</keyword>
<evidence type="ECO:0000313" key="8">
    <source>
        <dbReference type="EMBL" id="CEJ79911.1"/>
    </source>
</evidence>
<keyword evidence="9" id="KW-1185">Reference proteome</keyword>
<dbReference type="InterPro" id="IPR045054">
    <property type="entry name" value="P4HA-like"/>
</dbReference>
<dbReference type="Pfam" id="PF13640">
    <property type="entry name" value="2OG-FeII_Oxy_3"/>
    <property type="match status" value="1"/>
</dbReference>
<dbReference type="Gene3D" id="2.60.120.620">
    <property type="entry name" value="q2cbj1_9rhob like domain"/>
    <property type="match status" value="1"/>
</dbReference>
<dbReference type="GO" id="GO:0005506">
    <property type="term" value="F:iron ion binding"/>
    <property type="evidence" value="ECO:0007669"/>
    <property type="project" value="InterPro"/>
</dbReference>
<sequence length="267" mass="29794">MVRLSTSWLLWAAYMMRTSAAVENSQKPLSAGSDIANDECLPSQYKIHIFSKSPVMIYIENFISDAERQHLQDLARGHFKHSGVTDSDGKSALNAVRTSQSTTVQRDQLVRCIERRALSFQGLDIPESHLEPIQLVKYAPTERFHFHTDWFTDPARATAAEGGNRESSFFAYVHVDNVKGGGTNFPLLDIPGDSIWCDGFLDCDEEYESGVTFRPIAGNAIFWSNMLEDGTGDQRTLHAGLPLISGQKIGMNIWTRQAPLSPEIRGE</sequence>
<evidence type="ECO:0000313" key="9">
    <source>
        <dbReference type="Proteomes" id="UP000039046"/>
    </source>
</evidence>
<dbReference type="GO" id="GO:0031418">
    <property type="term" value="F:L-ascorbic acid binding"/>
    <property type="evidence" value="ECO:0007669"/>
    <property type="project" value="InterPro"/>
</dbReference>
<dbReference type="InterPro" id="IPR044862">
    <property type="entry name" value="Pro_4_hyd_alph_FE2OG_OXY"/>
</dbReference>
<dbReference type="GO" id="GO:0005783">
    <property type="term" value="C:endoplasmic reticulum"/>
    <property type="evidence" value="ECO:0007669"/>
    <property type="project" value="TreeGrafter"/>
</dbReference>
<dbReference type="PANTHER" id="PTHR10869">
    <property type="entry name" value="PROLYL 4-HYDROXYLASE ALPHA SUBUNIT"/>
    <property type="match status" value="1"/>
</dbReference>
<dbReference type="Proteomes" id="UP000039046">
    <property type="component" value="Unassembled WGS sequence"/>
</dbReference>
<feature type="signal peptide" evidence="6">
    <location>
        <begin position="1"/>
        <end position="20"/>
    </location>
</feature>
<keyword evidence="4" id="KW-0560">Oxidoreductase</keyword>
<organism evidence="8 9">
    <name type="scientific">[Torrubiella] hemipterigena</name>
    <dbReference type="NCBI Taxonomy" id="1531966"/>
    <lineage>
        <taxon>Eukaryota</taxon>
        <taxon>Fungi</taxon>
        <taxon>Dikarya</taxon>
        <taxon>Ascomycota</taxon>
        <taxon>Pezizomycotina</taxon>
        <taxon>Sordariomycetes</taxon>
        <taxon>Hypocreomycetidae</taxon>
        <taxon>Hypocreales</taxon>
        <taxon>Clavicipitaceae</taxon>
        <taxon>Clavicipitaceae incertae sedis</taxon>
        <taxon>'Torrubiella' clade</taxon>
    </lineage>
</organism>
<evidence type="ECO:0000256" key="2">
    <source>
        <dbReference type="ARBA" id="ARBA00022723"/>
    </source>
</evidence>
<evidence type="ECO:0000256" key="5">
    <source>
        <dbReference type="ARBA" id="ARBA00023004"/>
    </source>
</evidence>
<keyword evidence="5" id="KW-0408">Iron</keyword>
<evidence type="ECO:0000259" key="7">
    <source>
        <dbReference type="SMART" id="SM00702"/>
    </source>
</evidence>
<dbReference type="STRING" id="1531966.A0A0A1SPI1"/>
<dbReference type="SMART" id="SM00702">
    <property type="entry name" value="P4Hc"/>
    <property type="match status" value="1"/>
</dbReference>
<dbReference type="EMBL" id="CDHN01000001">
    <property type="protein sequence ID" value="CEJ79911.1"/>
    <property type="molecule type" value="Genomic_DNA"/>
</dbReference>
<reference evidence="8 9" key="1">
    <citation type="journal article" date="2015" name="Genome Announc.">
        <title>Draft Genome Sequence and Gene Annotation of the Entomopathogenic Fungus Verticillium hemipterigenum.</title>
        <authorList>
            <person name="Horn F."/>
            <person name="Habel A."/>
            <person name="Scharf D.H."/>
            <person name="Dworschak J."/>
            <person name="Brakhage A.A."/>
            <person name="Guthke R."/>
            <person name="Hertweck C."/>
            <person name="Linde J."/>
        </authorList>
    </citation>
    <scope>NUCLEOTIDE SEQUENCE [LARGE SCALE GENOMIC DNA]</scope>
</reference>
<evidence type="ECO:0000256" key="4">
    <source>
        <dbReference type="ARBA" id="ARBA00023002"/>
    </source>
</evidence>
<dbReference type="InterPro" id="IPR006620">
    <property type="entry name" value="Pro_4_hyd_alph"/>
</dbReference>
<evidence type="ECO:0000256" key="6">
    <source>
        <dbReference type="SAM" id="SignalP"/>
    </source>
</evidence>
<dbReference type="OrthoDB" id="420380at2759"/>
<comment type="cofactor">
    <cofactor evidence="1">
        <name>L-ascorbate</name>
        <dbReference type="ChEBI" id="CHEBI:38290"/>
    </cofactor>
</comment>
<feature type="chain" id="PRO_5001978873" description="Prolyl 4-hydroxylase alpha subunit domain-containing protein" evidence="6">
    <location>
        <begin position="21"/>
        <end position="267"/>
    </location>
</feature>
<keyword evidence="3" id="KW-0223">Dioxygenase</keyword>